<accession>A0A5J4L2C7</accession>
<keyword evidence="3" id="KW-1185">Reference proteome</keyword>
<reference evidence="2 3" key="1">
    <citation type="submission" date="2019-10" db="EMBL/GenBank/DDBJ databases">
        <title>Whole genome shotgun sequence of Streptomyces angustmyceticus NBRC 3934.</title>
        <authorList>
            <person name="Hosoyama A."/>
            <person name="Ichikawa N."/>
            <person name="Kimura A."/>
            <person name="Kitahashi Y."/>
            <person name="Komaki H."/>
            <person name="Uohara A."/>
        </authorList>
    </citation>
    <scope>NUCLEOTIDE SEQUENCE [LARGE SCALE GENOMIC DNA]</scope>
    <source>
        <strain evidence="2 3">NBRC 3934</strain>
    </source>
</reference>
<name>A0A5J4L2C7_9ACTN</name>
<comment type="caution">
    <text evidence="2">The sequence shown here is derived from an EMBL/GenBank/DDBJ whole genome shotgun (WGS) entry which is preliminary data.</text>
</comment>
<dbReference type="AlphaFoldDB" id="A0A5J4L2C7"/>
<evidence type="ECO:0000313" key="3">
    <source>
        <dbReference type="Proteomes" id="UP000325598"/>
    </source>
</evidence>
<dbReference type="Proteomes" id="UP000325598">
    <property type="component" value="Unassembled WGS sequence"/>
</dbReference>
<dbReference type="EMBL" id="BLAG01000005">
    <property type="protein sequence ID" value="GES28517.1"/>
    <property type="molecule type" value="Genomic_DNA"/>
</dbReference>
<evidence type="ECO:0000256" key="1">
    <source>
        <dbReference type="SAM" id="MobiDB-lite"/>
    </source>
</evidence>
<protein>
    <submittedName>
        <fullName evidence="2">Uncharacterized protein</fullName>
    </submittedName>
</protein>
<feature type="region of interest" description="Disordered" evidence="1">
    <location>
        <begin position="1"/>
        <end position="71"/>
    </location>
</feature>
<organism evidence="2 3">
    <name type="scientific">Streptomyces angustmyceticus</name>
    <dbReference type="NCBI Taxonomy" id="285578"/>
    <lineage>
        <taxon>Bacteria</taxon>
        <taxon>Bacillati</taxon>
        <taxon>Actinomycetota</taxon>
        <taxon>Actinomycetes</taxon>
        <taxon>Kitasatosporales</taxon>
        <taxon>Streptomycetaceae</taxon>
        <taxon>Streptomyces</taxon>
    </lineage>
</organism>
<proteinExistence type="predicted"/>
<evidence type="ECO:0000313" key="2">
    <source>
        <dbReference type="EMBL" id="GES28517.1"/>
    </source>
</evidence>
<feature type="compositionally biased region" description="Low complexity" evidence="1">
    <location>
        <begin position="43"/>
        <end position="56"/>
    </location>
</feature>
<gene>
    <name evidence="2" type="ORF">San01_10040</name>
</gene>
<sequence length="71" mass="7151">MTPPAPADSGDRSGSLPTPAVRRESDRPAGRLTLNQPREHVAAGRAAIGSGRRAPAGDGGNTPQAPGDGRL</sequence>